<dbReference type="AlphaFoldDB" id="A0A8X6NZH8"/>
<comment type="caution">
    <text evidence="1">The sequence shown here is derived from an EMBL/GenBank/DDBJ whole genome shotgun (WGS) entry which is preliminary data.</text>
</comment>
<organism evidence="1 2">
    <name type="scientific">Nephila pilipes</name>
    <name type="common">Giant wood spider</name>
    <name type="synonym">Nephila maculata</name>
    <dbReference type="NCBI Taxonomy" id="299642"/>
    <lineage>
        <taxon>Eukaryota</taxon>
        <taxon>Metazoa</taxon>
        <taxon>Ecdysozoa</taxon>
        <taxon>Arthropoda</taxon>
        <taxon>Chelicerata</taxon>
        <taxon>Arachnida</taxon>
        <taxon>Araneae</taxon>
        <taxon>Araneomorphae</taxon>
        <taxon>Entelegynae</taxon>
        <taxon>Araneoidea</taxon>
        <taxon>Nephilidae</taxon>
        <taxon>Nephila</taxon>
    </lineage>
</organism>
<dbReference type="Proteomes" id="UP000887013">
    <property type="component" value="Unassembled WGS sequence"/>
</dbReference>
<sequence>MIVNDAPTRTQKGLFGAIKIQQVAERQMIRDQVNLFSKAGSFDVVKNSYLIYLDFTLNKDGNISRGLDCPGAKIGVYHNIGAGPSKSVLRKNSKMENFCVRMITRQRGKYCHLTGTPNDLLL</sequence>
<accession>A0A8X6NZH8</accession>
<dbReference type="EMBL" id="BMAW01063481">
    <property type="protein sequence ID" value="GFT40533.1"/>
    <property type="molecule type" value="Genomic_DNA"/>
</dbReference>
<evidence type="ECO:0000313" key="2">
    <source>
        <dbReference type="Proteomes" id="UP000887013"/>
    </source>
</evidence>
<proteinExistence type="predicted"/>
<gene>
    <name evidence="1" type="ORF">NPIL_215331</name>
</gene>
<keyword evidence="2" id="KW-1185">Reference proteome</keyword>
<protein>
    <submittedName>
        <fullName evidence="1">Uncharacterized protein</fullName>
    </submittedName>
</protein>
<name>A0A8X6NZH8_NEPPI</name>
<evidence type="ECO:0000313" key="1">
    <source>
        <dbReference type="EMBL" id="GFT40533.1"/>
    </source>
</evidence>
<reference evidence="1" key="1">
    <citation type="submission" date="2020-08" db="EMBL/GenBank/DDBJ databases">
        <title>Multicomponent nature underlies the extraordinary mechanical properties of spider dragline silk.</title>
        <authorList>
            <person name="Kono N."/>
            <person name="Nakamura H."/>
            <person name="Mori M."/>
            <person name="Yoshida Y."/>
            <person name="Ohtoshi R."/>
            <person name="Malay A.D."/>
            <person name="Moran D.A.P."/>
            <person name="Tomita M."/>
            <person name="Numata K."/>
            <person name="Arakawa K."/>
        </authorList>
    </citation>
    <scope>NUCLEOTIDE SEQUENCE</scope>
</reference>